<dbReference type="InterPro" id="IPR051013">
    <property type="entry name" value="MBL_superfamily_lactonases"/>
</dbReference>
<evidence type="ECO:0000259" key="5">
    <source>
        <dbReference type="SMART" id="SM00849"/>
    </source>
</evidence>
<evidence type="ECO:0000256" key="1">
    <source>
        <dbReference type="ARBA" id="ARBA00007749"/>
    </source>
</evidence>
<dbReference type="CDD" id="cd16277">
    <property type="entry name" value="metallo-hydrolase-like_MBL-fold"/>
    <property type="match status" value="1"/>
</dbReference>
<dbReference type="GO" id="GO:0016787">
    <property type="term" value="F:hydrolase activity"/>
    <property type="evidence" value="ECO:0007669"/>
    <property type="project" value="UniProtKB-KW"/>
</dbReference>
<organism evidence="6 7">
    <name type="scientific">Pantoea dispersa</name>
    <dbReference type="NCBI Taxonomy" id="59814"/>
    <lineage>
        <taxon>Bacteria</taxon>
        <taxon>Pseudomonadati</taxon>
        <taxon>Pseudomonadota</taxon>
        <taxon>Gammaproteobacteria</taxon>
        <taxon>Enterobacterales</taxon>
        <taxon>Erwiniaceae</taxon>
        <taxon>Pantoea</taxon>
    </lineage>
</organism>
<keyword evidence="3" id="KW-0378">Hydrolase</keyword>
<dbReference type="EMBL" id="LDSE01000031">
    <property type="protein sequence ID" value="KTS66413.1"/>
    <property type="molecule type" value="Genomic_DNA"/>
</dbReference>
<reference evidence="6 7" key="1">
    <citation type="journal article" date="2016" name="Front. Microbiol.">
        <title>Genomic Resource of Rice Seed Associated Bacteria.</title>
        <authorList>
            <person name="Midha S."/>
            <person name="Bansal K."/>
            <person name="Sharma S."/>
            <person name="Kumar N."/>
            <person name="Patil P.P."/>
            <person name="Chaudhry V."/>
            <person name="Patil P.B."/>
        </authorList>
    </citation>
    <scope>NUCLEOTIDE SEQUENCE [LARGE SCALE GENOMIC DNA]</scope>
    <source>
        <strain evidence="6 7">SA3</strain>
    </source>
</reference>
<accession>A0A8E1V8G6</accession>
<evidence type="ECO:0000313" key="6">
    <source>
        <dbReference type="EMBL" id="KTS66413.1"/>
    </source>
</evidence>
<keyword evidence="4" id="KW-0862">Zinc</keyword>
<dbReference type="PANTHER" id="PTHR42978">
    <property type="entry name" value="QUORUM-QUENCHING LACTONASE YTNP-RELATED-RELATED"/>
    <property type="match status" value="1"/>
</dbReference>
<comment type="similarity">
    <text evidence="1">Belongs to the metallo-beta-lactamase superfamily.</text>
</comment>
<name>A0A8E1V8G6_9GAMM</name>
<dbReference type="GO" id="GO:0046872">
    <property type="term" value="F:metal ion binding"/>
    <property type="evidence" value="ECO:0007669"/>
    <property type="project" value="UniProtKB-KW"/>
</dbReference>
<dbReference type="AlphaFoldDB" id="A0A8E1V8G6"/>
<protein>
    <submittedName>
        <fullName evidence="6">Metallo-beta-lactamase domain protein</fullName>
    </submittedName>
</protein>
<dbReference type="PANTHER" id="PTHR42978:SF6">
    <property type="entry name" value="QUORUM-QUENCHING LACTONASE YTNP-RELATED"/>
    <property type="match status" value="1"/>
</dbReference>
<dbReference type="RefSeq" id="WP_058776066.1">
    <property type="nucleotide sequence ID" value="NZ_LDSD01000027.1"/>
</dbReference>
<evidence type="ECO:0000313" key="7">
    <source>
        <dbReference type="Proteomes" id="UP000071979"/>
    </source>
</evidence>
<gene>
    <name evidence="6" type="ORF">SA3R_18265</name>
</gene>
<evidence type="ECO:0000256" key="4">
    <source>
        <dbReference type="ARBA" id="ARBA00022833"/>
    </source>
</evidence>
<dbReference type="InterPro" id="IPR036866">
    <property type="entry name" value="RibonucZ/Hydroxyglut_hydro"/>
</dbReference>
<comment type="caution">
    <text evidence="6">The sequence shown here is derived from an EMBL/GenBank/DDBJ whole genome shotgun (WGS) entry which is preliminary data.</text>
</comment>
<feature type="domain" description="Metallo-beta-lactamase" evidence="5">
    <location>
        <begin position="45"/>
        <end position="245"/>
    </location>
</feature>
<dbReference type="SMART" id="SM00849">
    <property type="entry name" value="Lactamase_B"/>
    <property type="match status" value="1"/>
</dbReference>
<proteinExistence type="inferred from homology"/>
<dbReference type="Pfam" id="PF00753">
    <property type="entry name" value="Lactamase_B"/>
    <property type="match status" value="1"/>
</dbReference>
<evidence type="ECO:0000256" key="3">
    <source>
        <dbReference type="ARBA" id="ARBA00022801"/>
    </source>
</evidence>
<dbReference type="Gene3D" id="3.60.15.10">
    <property type="entry name" value="Ribonuclease Z/Hydroxyacylglutathione hydrolase-like"/>
    <property type="match status" value="1"/>
</dbReference>
<evidence type="ECO:0000256" key="2">
    <source>
        <dbReference type="ARBA" id="ARBA00022723"/>
    </source>
</evidence>
<keyword evidence="2" id="KW-0479">Metal-binding</keyword>
<sequence length="273" mass="30504">MTLHIGECSIDKVIEQTSSLPFAALFPAHRETMSDTLAQQPAELSIHSWVVRTARDTIVIDTATGNGRNRDNKPLFHQLQTAWPQRLAEAGVDPDEVTLVLMTHIHTDHVGWNTCWRAGRWQPMFRHARYICSARELAQCRSTPSMQALYHDSLAPLLASGQLETIDVQHSPLFAGVLRYMPTPGHSVDHASIVLQSAAAHAVFSGDVMHHPVQFAHPQWNSVFCEDLPRAVTSRQLLIDWCISHQALWCSSHFAGSSCGRVSPERQWIPVEA</sequence>
<dbReference type="SUPFAM" id="SSF56281">
    <property type="entry name" value="Metallo-hydrolase/oxidoreductase"/>
    <property type="match status" value="1"/>
</dbReference>
<dbReference type="Proteomes" id="UP000071979">
    <property type="component" value="Unassembled WGS sequence"/>
</dbReference>
<dbReference type="InterPro" id="IPR001279">
    <property type="entry name" value="Metallo-B-lactamas"/>
</dbReference>